<evidence type="ECO:0000313" key="4">
    <source>
        <dbReference type="EMBL" id="CAH3039539.1"/>
    </source>
</evidence>
<dbReference type="Pfam" id="PF12090">
    <property type="entry name" value="Spt20_SEP"/>
    <property type="match status" value="1"/>
</dbReference>
<dbReference type="PANTHER" id="PTHR13526:SF8">
    <property type="entry name" value="TRANSCRIPTION FACTOR SPT20 HOMOLOG"/>
    <property type="match status" value="1"/>
</dbReference>
<proteinExistence type="inferred from homology"/>
<evidence type="ECO:0000256" key="2">
    <source>
        <dbReference type="SAM" id="MobiDB-lite"/>
    </source>
</evidence>
<feature type="region of interest" description="Disordered" evidence="2">
    <location>
        <begin position="764"/>
        <end position="793"/>
    </location>
</feature>
<protein>
    <recommendedName>
        <fullName evidence="3">Spt20-like SEP domain-containing protein</fullName>
    </recommendedName>
</protein>
<evidence type="ECO:0000256" key="1">
    <source>
        <dbReference type="ARBA" id="ARBA00009112"/>
    </source>
</evidence>
<dbReference type="Proteomes" id="UP001159405">
    <property type="component" value="Unassembled WGS sequence"/>
</dbReference>
<dbReference type="InterPro" id="IPR046468">
    <property type="entry name" value="Spt20-like_SEP"/>
</dbReference>
<accession>A0ABN8N5Q1</accession>
<feature type="compositionally biased region" description="Low complexity" evidence="2">
    <location>
        <begin position="910"/>
        <end position="925"/>
    </location>
</feature>
<name>A0ABN8N5Q1_9CNID</name>
<comment type="caution">
    <text evidence="4">The sequence shown here is derived from an EMBL/GenBank/DDBJ whole genome shotgun (WGS) entry which is preliminary data.</text>
</comment>
<comment type="similarity">
    <text evidence="1">Belongs to the SPT20 family.</text>
</comment>
<dbReference type="InterPro" id="IPR021950">
    <property type="entry name" value="Spt20"/>
</dbReference>
<dbReference type="EMBL" id="CALNXK010000007">
    <property type="protein sequence ID" value="CAH3039539.1"/>
    <property type="molecule type" value="Genomic_DNA"/>
</dbReference>
<reference evidence="4 5" key="1">
    <citation type="submission" date="2022-05" db="EMBL/GenBank/DDBJ databases">
        <authorList>
            <consortium name="Genoscope - CEA"/>
            <person name="William W."/>
        </authorList>
    </citation>
    <scope>NUCLEOTIDE SEQUENCE [LARGE SCALE GENOMIC DNA]</scope>
</reference>
<feature type="domain" description="Spt20-like SEP" evidence="3">
    <location>
        <begin position="93"/>
        <end position="242"/>
    </location>
</feature>
<organism evidence="4 5">
    <name type="scientific">Porites lobata</name>
    <dbReference type="NCBI Taxonomy" id="104759"/>
    <lineage>
        <taxon>Eukaryota</taxon>
        <taxon>Metazoa</taxon>
        <taxon>Cnidaria</taxon>
        <taxon>Anthozoa</taxon>
        <taxon>Hexacorallia</taxon>
        <taxon>Scleractinia</taxon>
        <taxon>Fungiina</taxon>
        <taxon>Poritidae</taxon>
        <taxon>Porites</taxon>
    </lineage>
</organism>
<sequence>MAHCWRNLTLVSNVWEAAPRSLFCAQNRLNVLQEEVINTACQRFLKRKRPSSGKWQSLEERLLDCYIESYEGAPKDKRFCHGVRLLEKVVLQDNLSTLVVNLYPRNEGYSLMLKGKINSETVRLPYEETEFLDYLDAQELPPVLVDLLEKSQANIFYSGCVIVEVRDYRHSPAGHSYESSYVLLRPTYQTLLCDINAMTRESPHWTQETKLHLESQLLLATEGPLCLDPSIEVAQVANQLQFNKNKFNTRGIRRSIRRHSQAFYNRTGLFSMNNAPSHLKVLDFLSNYKKPQPPVNLRLAKTPQTTDTWRQKPIHLSPPSRVDVDLYSKMIERPKMTADNTPERVQEVTLEGEKTNNRNYFCRVTIRRRPTDLQYLGELYLEEDTSNSQGNTTSTADTQDSTSRAGKACQFFLGSKLAAQKYLQQFQDLYTEEGRKSVKICTYIPGQQQVALAAAAANQHSSQPQTNTAQTSTIPAVPASSNPNMQEQKQTKLAIPLPAGSNTVTVLQNNNLAMASHTTLPGSTTVTQVPVVQNLSSVRTYGQKLAMFQQRGTVVGSVSSGTGVPLSAATKISTAGTVTQYISTAQPGTAIQVTNVKPAVPASSVMKSVPTTGRRVSQPAETTTLQSPTTPSGGYTGVVGAYMQPVVGRGGMSVTVPAGSTVTVAGQGTPGIVPVSNSVAIASGPLPAQFIATGLKNANQTIQQRAPGTPLTLLQGTSTVQTQQAQIVHQARSPSTTFTIPGNLVPITHIQSAGGATISAQIQTKTSPQGTPTGQPTPILPNTPISPPSGMTTVTLNTRPILPQQQQQQRKISAATGSSPTAIAALTSTVNRTTTNLQPLVPIGTQLQQPQFQVRMVQFPQQSGPAQIQQTIVQSPRGATTPVQIHTQQAQVVQGLQQIQGKPLGTVKVTQQTQGAQTTARAQGRSPAQRRKSQNK</sequence>
<feature type="region of interest" description="Disordered" evidence="2">
    <location>
        <begin position="606"/>
        <end position="632"/>
    </location>
</feature>
<gene>
    <name evidence="4" type="ORF">PLOB_00042750</name>
</gene>
<feature type="region of interest" description="Disordered" evidence="2">
    <location>
        <begin position="910"/>
        <end position="936"/>
    </location>
</feature>
<evidence type="ECO:0000313" key="5">
    <source>
        <dbReference type="Proteomes" id="UP001159405"/>
    </source>
</evidence>
<keyword evidence="5" id="KW-1185">Reference proteome</keyword>
<feature type="compositionally biased region" description="Low complexity" evidence="2">
    <location>
        <begin position="764"/>
        <end position="777"/>
    </location>
</feature>
<feature type="compositionally biased region" description="Pro residues" evidence="2">
    <location>
        <begin position="778"/>
        <end position="787"/>
    </location>
</feature>
<evidence type="ECO:0000259" key="3">
    <source>
        <dbReference type="Pfam" id="PF12090"/>
    </source>
</evidence>
<dbReference type="PANTHER" id="PTHR13526">
    <property type="entry name" value="TRANSCRIPTION FACTOR SPT20 HOMOLOG"/>
    <property type="match status" value="1"/>
</dbReference>